<organism evidence="4">
    <name type="scientific">Schistosoma curassoni</name>
    <dbReference type="NCBI Taxonomy" id="6186"/>
    <lineage>
        <taxon>Eukaryota</taxon>
        <taxon>Metazoa</taxon>
        <taxon>Spiralia</taxon>
        <taxon>Lophotrochozoa</taxon>
        <taxon>Platyhelminthes</taxon>
        <taxon>Trematoda</taxon>
        <taxon>Digenea</taxon>
        <taxon>Strigeidida</taxon>
        <taxon>Schistosomatoidea</taxon>
        <taxon>Schistosomatidae</taxon>
        <taxon>Schistosoma</taxon>
    </lineage>
</organism>
<name>A0A183KWR6_9TREM</name>
<dbReference type="WBParaSite" id="SCUD_0001951301-mRNA-1">
    <property type="protein sequence ID" value="SCUD_0001951301-mRNA-1"/>
    <property type="gene ID" value="SCUD_0001951301"/>
</dbReference>
<reference evidence="4" key="1">
    <citation type="submission" date="2016-06" db="UniProtKB">
        <authorList>
            <consortium name="WormBaseParasite"/>
        </authorList>
    </citation>
    <scope>IDENTIFICATION</scope>
</reference>
<dbReference type="EMBL" id="UZAK01042653">
    <property type="protein sequence ID" value="VDP69351.1"/>
    <property type="molecule type" value="Genomic_DNA"/>
</dbReference>
<gene>
    <name evidence="2" type="ORF">SCUD_LOCUS19510</name>
</gene>
<protein>
    <submittedName>
        <fullName evidence="2 4">Uncharacterized protein</fullName>
    </submittedName>
</protein>
<evidence type="ECO:0000313" key="4">
    <source>
        <dbReference type="WBParaSite" id="SCUD_0001951301-mRNA-1"/>
    </source>
</evidence>
<accession>A0A183KWR6</accession>
<evidence type="ECO:0000313" key="2">
    <source>
        <dbReference type="EMBL" id="VDP69351.1"/>
    </source>
</evidence>
<reference evidence="2 3" key="2">
    <citation type="submission" date="2018-11" db="EMBL/GenBank/DDBJ databases">
        <authorList>
            <consortium name="Pathogen Informatics"/>
        </authorList>
    </citation>
    <scope>NUCLEOTIDE SEQUENCE [LARGE SCALE GENOMIC DNA]</scope>
    <source>
        <strain evidence="2">Dakar</strain>
        <strain evidence="3">Dakar, Senegal</strain>
    </source>
</reference>
<keyword evidence="3" id="KW-1185">Reference proteome</keyword>
<feature type="compositionally biased region" description="Basic and acidic residues" evidence="1">
    <location>
        <begin position="55"/>
        <end position="71"/>
    </location>
</feature>
<sequence>MGWKLEQPRKPPSTRCKCLLTVVYAKYFGSVGQTLHYQQQPTMGENKPDPTGGRNQEEALKLDRTHIEGST</sequence>
<evidence type="ECO:0000313" key="3">
    <source>
        <dbReference type="Proteomes" id="UP000279833"/>
    </source>
</evidence>
<evidence type="ECO:0000256" key="1">
    <source>
        <dbReference type="SAM" id="MobiDB-lite"/>
    </source>
</evidence>
<dbReference type="AlphaFoldDB" id="A0A183KWR6"/>
<proteinExistence type="predicted"/>
<dbReference type="Proteomes" id="UP000279833">
    <property type="component" value="Unassembled WGS sequence"/>
</dbReference>
<feature type="region of interest" description="Disordered" evidence="1">
    <location>
        <begin position="38"/>
        <end position="71"/>
    </location>
</feature>